<dbReference type="InterPro" id="IPR005225">
    <property type="entry name" value="Small_GTP-bd"/>
</dbReference>
<evidence type="ECO:0000256" key="4">
    <source>
        <dbReference type="ARBA" id="ARBA00022917"/>
    </source>
</evidence>
<keyword evidence="9" id="KW-1185">Reference proteome</keyword>
<evidence type="ECO:0000256" key="1">
    <source>
        <dbReference type="ARBA" id="ARBA00007733"/>
    </source>
</evidence>
<dbReference type="Gene3D" id="3.40.50.300">
    <property type="entry name" value="P-loop containing nucleotide triphosphate hydrolases"/>
    <property type="match status" value="1"/>
</dbReference>
<dbReference type="FunFam" id="3.40.50.10050:FF:000001">
    <property type="entry name" value="Translation initiation factor IF-2"/>
    <property type="match status" value="1"/>
</dbReference>
<dbReference type="FunFam" id="2.40.30.10:FF:000008">
    <property type="entry name" value="Translation initiation factor IF-2"/>
    <property type="match status" value="1"/>
</dbReference>
<dbReference type="InterPro" id="IPR053905">
    <property type="entry name" value="EF-G-like_DII"/>
</dbReference>
<dbReference type="InterPro" id="IPR009000">
    <property type="entry name" value="Transl_B-barrel_sf"/>
</dbReference>
<dbReference type="Pfam" id="PF00009">
    <property type="entry name" value="GTP_EFTU"/>
    <property type="match status" value="1"/>
</dbReference>
<dbReference type="PROSITE" id="PS51722">
    <property type="entry name" value="G_TR_2"/>
    <property type="match status" value="1"/>
</dbReference>
<gene>
    <name evidence="8" type="ORF">Zmor_020602</name>
</gene>
<dbReference type="GO" id="GO:0005737">
    <property type="term" value="C:cytoplasm"/>
    <property type="evidence" value="ECO:0007669"/>
    <property type="project" value="TreeGrafter"/>
</dbReference>
<dbReference type="EMBL" id="JALNTZ010000006">
    <property type="protein sequence ID" value="KAJ3648830.1"/>
    <property type="molecule type" value="Genomic_DNA"/>
</dbReference>
<dbReference type="GO" id="GO:0005525">
    <property type="term" value="F:GTP binding"/>
    <property type="evidence" value="ECO:0007669"/>
    <property type="project" value="UniProtKB-KW"/>
</dbReference>
<proteinExistence type="inferred from homology"/>
<keyword evidence="2" id="KW-0396">Initiation factor</keyword>
<evidence type="ECO:0000256" key="2">
    <source>
        <dbReference type="ARBA" id="ARBA00022540"/>
    </source>
</evidence>
<dbReference type="PANTHER" id="PTHR43381:SF20">
    <property type="entry name" value="TRANSLATION INITIATION FACTOR IF-2, MITOCHONDRIAL"/>
    <property type="match status" value="1"/>
</dbReference>
<dbReference type="InterPro" id="IPR015760">
    <property type="entry name" value="TIF_IF2"/>
</dbReference>
<evidence type="ECO:0000259" key="7">
    <source>
        <dbReference type="PROSITE" id="PS51722"/>
    </source>
</evidence>
<dbReference type="AlphaFoldDB" id="A0AA38M9S9"/>
<dbReference type="InterPro" id="IPR036925">
    <property type="entry name" value="TIF_IF2_dom3_sf"/>
</dbReference>
<dbReference type="GO" id="GO:0003743">
    <property type="term" value="F:translation initiation factor activity"/>
    <property type="evidence" value="ECO:0007669"/>
    <property type="project" value="UniProtKB-KW"/>
</dbReference>
<reference evidence="8" key="1">
    <citation type="journal article" date="2023" name="G3 (Bethesda)">
        <title>Whole genome assemblies of Zophobas morio and Tenebrio molitor.</title>
        <authorList>
            <person name="Kaur S."/>
            <person name="Stinson S.A."/>
            <person name="diCenzo G.C."/>
        </authorList>
    </citation>
    <scope>NUCLEOTIDE SEQUENCE</scope>
    <source>
        <strain evidence="8">QUZm001</strain>
    </source>
</reference>
<dbReference type="PANTHER" id="PTHR43381">
    <property type="entry name" value="TRANSLATION INITIATION FACTOR IF-2-RELATED"/>
    <property type="match status" value="1"/>
</dbReference>
<organism evidence="8 9">
    <name type="scientific">Zophobas morio</name>
    <dbReference type="NCBI Taxonomy" id="2755281"/>
    <lineage>
        <taxon>Eukaryota</taxon>
        <taxon>Metazoa</taxon>
        <taxon>Ecdysozoa</taxon>
        <taxon>Arthropoda</taxon>
        <taxon>Hexapoda</taxon>
        <taxon>Insecta</taxon>
        <taxon>Pterygota</taxon>
        <taxon>Neoptera</taxon>
        <taxon>Endopterygota</taxon>
        <taxon>Coleoptera</taxon>
        <taxon>Polyphaga</taxon>
        <taxon>Cucujiformia</taxon>
        <taxon>Tenebrionidae</taxon>
        <taxon>Zophobas</taxon>
    </lineage>
</organism>
<dbReference type="NCBIfam" id="TIGR00231">
    <property type="entry name" value="small_GTP"/>
    <property type="match status" value="1"/>
</dbReference>
<sequence length="701" mass="78339">MQKLMVLLKHSQLFCTYSYPFNSICSNVINVGTYRQLSAAKFHTSSVIWKRRKTGEEKKVNRILEYPKVKGEVVEVWNNITAEELAKVLKKDFNYIRDIFLDEIKSPKTVISDLKYLQQGLRRSGRRMKIIANPSNNKEQIIVDKDVFPRPPASKSELKSRPPVVTVMGHVDHGKTTLLDALRHSSVVEQEFGGITQHIGAFSVTLDSGAKITFLDTPGHAAFSAMRARGAFVTDIVVLVVAADDGVMEQTLESIRMAREAKVPILVAINKIDSPKADVGRTEQMLVEAGIQIEKLGGDVQAIPISALKKQNLNLLTEALVLQAELLEVGADPSGPVEAVVVESRLDSNKGKLCTCIVQRGILTKGNILVAGTAFCKVRNLHDAEGKVMKEVFPGYPVEIEGWKDLPAPGELVLQVETEKRARDVVKFRQDKLDAEKLEEDAVMIAEKRAHHEKEYYERLKLKRSLGRYKLKNDGPRKPEIPKDDDPTPALNVILKSDVDGTLEAVLNALDTYDQDGCKMDLVHYGVGSVSETDVELAQIFKGIIYAFNVNCNPNIMDLAENAGVQIKFYNVIYKLVDDVKEEINKRLPEKEVEEVVGEATVLQQFEVNQGKKKNPVAGCRCVKGTLRKSAMYKVIRNNSIIHIGQLSSMRHLKDEVDTIKTNTECGLQLLDKTITFEPGDSIICYQIKMERQTTMWDPGF</sequence>
<evidence type="ECO:0000313" key="8">
    <source>
        <dbReference type="EMBL" id="KAJ3648830.1"/>
    </source>
</evidence>
<accession>A0AA38M9S9</accession>
<dbReference type="Pfam" id="PF22042">
    <property type="entry name" value="EF-G_D2"/>
    <property type="match status" value="1"/>
</dbReference>
<comment type="caution">
    <text evidence="8">The sequence shown here is derived from an EMBL/GenBank/DDBJ whole genome shotgun (WGS) entry which is preliminary data.</text>
</comment>
<comment type="similarity">
    <text evidence="1">Belongs to the TRAFAC class translation factor GTPase superfamily. Classic translation factor GTPase family. IF-2 subfamily.</text>
</comment>
<evidence type="ECO:0000256" key="3">
    <source>
        <dbReference type="ARBA" id="ARBA00022741"/>
    </source>
</evidence>
<dbReference type="Gene3D" id="2.40.30.10">
    <property type="entry name" value="Translation factors"/>
    <property type="match status" value="2"/>
</dbReference>
<comment type="function">
    <text evidence="6">One of the essential components for the initiation of protein synthesis. Protects formylmethionyl-tRNA from spontaneous hydrolysis and promotes its binding to the 30S ribosomal subunits. Also involved in the hydrolysis of GTP during the formation of the 70S ribosomal complex.</text>
</comment>
<protein>
    <recommendedName>
        <fullName evidence="7">Tr-type G domain-containing protein</fullName>
    </recommendedName>
</protein>
<evidence type="ECO:0000313" key="9">
    <source>
        <dbReference type="Proteomes" id="UP001168821"/>
    </source>
</evidence>
<dbReference type="FunFam" id="3.40.50.300:FF:000019">
    <property type="entry name" value="Translation initiation factor IF-2"/>
    <property type="match status" value="1"/>
</dbReference>
<dbReference type="SUPFAM" id="SSF50447">
    <property type="entry name" value="Translation proteins"/>
    <property type="match status" value="2"/>
</dbReference>
<feature type="domain" description="Tr-type G" evidence="7">
    <location>
        <begin position="160"/>
        <end position="328"/>
    </location>
</feature>
<name>A0AA38M9S9_9CUCU</name>
<keyword evidence="3" id="KW-0547">Nucleotide-binding</keyword>
<dbReference type="CDD" id="cd01887">
    <property type="entry name" value="IF2_eIF5B"/>
    <property type="match status" value="1"/>
</dbReference>
<dbReference type="Pfam" id="PF11987">
    <property type="entry name" value="IF-2"/>
    <property type="match status" value="1"/>
</dbReference>
<dbReference type="InterPro" id="IPR027417">
    <property type="entry name" value="P-loop_NTPase"/>
</dbReference>
<dbReference type="CDD" id="cd03692">
    <property type="entry name" value="mtIF2_IVc"/>
    <property type="match status" value="1"/>
</dbReference>
<dbReference type="Gene3D" id="3.40.50.10050">
    <property type="entry name" value="Translation initiation factor IF- 2, domain 3"/>
    <property type="match status" value="1"/>
</dbReference>
<evidence type="ECO:0000256" key="6">
    <source>
        <dbReference type="ARBA" id="ARBA00025162"/>
    </source>
</evidence>
<dbReference type="InterPro" id="IPR000795">
    <property type="entry name" value="T_Tr_GTP-bd_dom"/>
</dbReference>
<keyword evidence="5" id="KW-0342">GTP-binding</keyword>
<dbReference type="SUPFAM" id="SSF52540">
    <property type="entry name" value="P-loop containing nucleoside triphosphate hydrolases"/>
    <property type="match status" value="1"/>
</dbReference>
<dbReference type="InterPro" id="IPR044145">
    <property type="entry name" value="IF2_II"/>
</dbReference>
<dbReference type="CDD" id="cd03702">
    <property type="entry name" value="IF2_mtIF2_II"/>
    <property type="match status" value="1"/>
</dbReference>
<dbReference type="Proteomes" id="UP001168821">
    <property type="component" value="Unassembled WGS sequence"/>
</dbReference>
<dbReference type="GO" id="GO:0003924">
    <property type="term" value="F:GTPase activity"/>
    <property type="evidence" value="ECO:0007669"/>
    <property type="project" value="InterPro"/>
</dbReference>
<keyword evidence="4" id="KW-0648">Protein biosynthesis</keyword>
<dbReference type="InterPro" id="IPR023115">
    <property type="entry name" value="TIF_IF2_dom3"/>
</dbReference>
<dbReference type="SUPFAM" id="SSF52156">
    <property type="entry name" value="Initiation factor IF2/eIF5b, domain 3"/>
    <property type="match status" value="1"/>
</dbReference>
<evidence type="ECO:0000256" key="5">
    <source>
        <dbReference type="ARBA" id="ARBA00023134"/>
    </source>
</evidence>